<comment type="caution">
    <text evidence="2">The sequence shown here is derived from an EMBL/GenBank/DDBJ whole genome shotgun (WGS) entry which is preliminary data.</text>
</comment>
<evidence type="ECO:0008006" key="4">
    <source>
        <dbReference type="Google" id="ProtNLM"/>
    </source>
</evidence>
<feature type="transmembrane region" description="Helical" evidence="1">
    <location>
        <begin position="182"/>
        <end position="200"/>
    </location>
</feature>
<feature type="transmembrane region" description="Helical" evidence="1">
    <location>
        <begin position="95"/>
        <end position="115"/>
    </location>
</feature>
<keyword evidence="3" id="KW-1185">Reference proteome</keyword>
<evidence type="ECO:0000313" key="3">
    <source>
        <dbReference type="Proteomes" id="UP001597493"/>
    </source>
</evidence>
<keyword evidence="1" id="KW-1133">Transmembrane helix</keyword>
<reference evidence="3" key="1">
    <citation type="journal article" date="2019" name="Int. J. Syst. Evol. Microbiol.">
        <title>The Global Catalogue of Microorganisms (GCM) 10K type strain sequencing project: providing services to taxonomists for standard genome sequencing and annotation.</title>
        <authorList>
            <consortium name="The Broad Institute Genomics Platform"/>
            <consortium name="The Broad Institute Genome Sequencing Center for Infectious Disease"/>
            <person name="Wu L."/>
            <person name="Ma J."/>
        </authorList>
    </citation>
    <scope>NUCLEOTIDE SEQUENCE [LARGE SCALE GENOMIC DNA]</scope>
    <source>
        <strain evidence="3">TISTR 1827</strain>
    </source>
</reference>
<feature type="transmembrane region" description="Helical" evidence="1">
    <location>
        <begin position="38"/>
        <end position="56"/>
    </location>
</feature>
<evidence type="ECO:0000256" key="1">
    <source>
        <dbReference type="SAM" id="Phobius"/>
    </source>
</evidence>
<dbReference type="InterPro" id="IPR014617">
    <property type="entry name" value="YphA_Bacsu"/>
</dbReference>
<feature type="transmembrane region" description="Helical" evidence="1">
    <location>
        <begin position="6"/>
        <end position="26"/>
    </location>
</feature>
<feature type="transmembrane region" description="Helical" evidence="1">
    <location>
        <begin position="121"/>
        <end position="141"/>
    </location>
</feature>
<dbReference type="RefSeq" id="WP_379275621.1">
    <property type="nucleotide sequence ID" value="NZ_JBHUGT010000029.1"/>
</dbReference>
<accession>A0ABW5R0X3</accession>
<dbReference type="EMBL" id="JBHUMY010000020">
    <property type="protein sequence ID" value="MFD2661985.1"/>
    <property type="molecule type" value="Genomic_DNA"/>
</dbReference>
<keyword evidence="1" id="KW-0472">Membrane</keyword>
<keyword evidence="1" id="KW-0812">Transmembrane</keyword>
<feature type="transmembrane region" description="Helical" evidence="1">
    <location>
        <begin position="148"/>
        <end position="170"/>
    </location>
</feature>
<organism evidence="2 3">
    <name type="scientific">Paenibacillus thailandensis</name>
    <dbReference type="NCBI Taxonomy" id="393250"/>
    <lineage>
        <taxon>Bacteria</taxon>
        <taxon>Bacillati</taxon>
        <taxon>Bacillota</taxon>
        <taxon>Bacilli</taxon>
        <taxon>Bacillales</taxon>
        <taxon>Paenibacillaceae</taxon>
        <taxon>Paenibacillus</taxon>
    </lineage>
</organism>
<gene>
    <name evidence="2" type="ORF">ACFSW5_17150</name>
</gene>
<proteinExistence type="predicted"/>
<feature type="transmembrane region" description="Helical" evidence="1">
    <location>
        <begin position="62"/>
        <end position="83"/>
    </location>
</feature>
<evidence type="ECO:0000313" key="2">
    <source>
        <dbReference type="EMBL" id="MFD2661985.1"/>
    </source>
</evidence>
<name>A0ABW5R0X3_9BACL</name>
<dbReference type="Proteomes" id="UP001597493">
    <property type="component" value="Unassembled WGS sequence"/>
</dbReference>
<dbReference type="Pfam" id="PF24124">
    <property type="entry name" value="YphA"/>
    <property type="match status" value="1"/>
</dbReference>
<protein>
    <recommendedName>
        <fullName evidence="4">Permease</fullName>
    </recommendedName>
</protein>
<sequence>MMRPMNPGYIALWIFAVAVILICTGWEELVCPGIRKRYALFAAAACFALQPVHVQAEWDGISVSFGGSVLAAAAAVAVAASAGERRKPAAGRAGYLLLCSFIAGMIWGSIKQIYYADPVFYWIHPVWDGPLLAGVLAVAFASKPGQQYLMLFLAACWAEAIGAVLTAVGYKASLGSYAWWDGLLIAAAAARIVTLLFYAAKTVAVKLPVYAAGSKRNGEGDMDGA</sequence>